<keyword evidence="5" id="KW-1185">Reference proteome</keyword>
<keyword evidence="2" id="KW-0812">Transmembrane</keyword>
<evidence type="ECO:0000256" key="2">
    <source>
        <dbReference type="SAM" id="Phobius"/>
    </source>
</evidence>
<evidence type="ECO:0000259" key="3">
    <source>
        <dbReference type="Pfam" id="PF13717"/>
    </source>
</evidence>
<evidence type="ECO:0000256" key="1">
    <source>
        <dbReference type="SAM" id="MobiDB-lite"/>
    </source>
</evidence>
<sequence>MIVICPSCSTKYNLPDDRARPGAKLKCTLCKSVFPIESATPPAAGAPDFDAVMGGLGTGGFGMGGPDDAAAGTSGAASGTVSANGAELDHGPFDVAPNPEADLDAAARAKVQADARKRGSADDGPDVSDIIGSMKGYNLDEAPPATPPRKYGWPVIAGFVAVLLAVAVGVALRFTGIWPGDKAAETPPPAVNGTEQIKSIALRNYRQYYVNNEKVGEVAVIEGKVVNNFPSPRELIKIEASLYDAAGTAVVTKQQLCGVTVSLFQLQVLGEQELETALNNKIEILTNNTNVPPGGEVPFMVVFYNPPASVAEFGVKVVEARTPPDSK</sequence>
<dbReference type="RefSeq" id="WP_309541962.1">
    <property type="nucleotide sequence ID" value="NZ_CP133659.1"/>
</dbReference>
<feature type="transmembrane region" description="Helical" evidence="2">
    <location>
        <begin position="151"/>
        <end position="172"/>
    </location>
</feature>
<name>A0ABY9R5F8_9BACT</name>
<feature type="domain" description="Zinc finger/thioredoxin putative" evidence="3">
    <location>
        <begin position="1"/>
        <end position="35"/>
    </location>
</feature>
<reference evidence="4" key="1">
    <citation type="submission" date="2023-09" db="EMBL/GenBank/DDBJ databases">
        <authorList>
            <consortium name="CW5 consortium"/>
            <person name="Lu C.-W."/>
        </authorList>
    </citation>
    <scope>NUCLEOTIDE SEQUENCE</scope>
    <source>
        <strain evidence="4">KPS</strain>
    </source>
</reference>
<gene>
    <name evidence="4" type="ORF">KPS_000590</name>
</gene>
<evidence type="ECO:0000313" key="4">
    <source>
        <dbReference type="EMBL" id="WMW66043.1"/>
    </source>
</evidence>
<dbReference type="Pfam" id="PF13717">
    <property type="entry name" value="Zn_ribbon_4"/>
    <property type="match status" value="1"/>
</dbReference>
<keyword evidence="2" id="KW-1133">Transmembrane helix</keyword>
<feature type="region of interest" description="Disordered" evidence="1">
    <location>
        <begin position="71"/>
        <end position="127"/>
    </location>
</feature>
<dbReference type="InterPro" id="IPR021834">
    <property type="entry name" value="DUF3426"/>
</dbReference>
<organism evidence="4 5">
    <name type="scientific">Nitratidesulfovibrio liaohensis</name>
    <dbReference type="NCBI Taxonomy" id="2604158"/>
    <lineage>
        <taxon>Bacteria</taxon>
        <taxon>Pseudomonadati</taxon>
        <taxon>Thermodesulfobacteriota</taxon>
        <taxon>Desulfovibrionia</taxon>
        <taxon>Desulfovibrionales</taxon>
        <taxon>Desulfovibrionaceae</taxon>
        <taxon>Nitratidesulfovibrio</taxon>
    </lineage>
</organism>
<evidence type="ECO:0000313" key="5">
    <source>
        <dbReference type="Proteomes" id="UP001180616"/>
    </source>
</evidence>
<dbReference type="InterPro" id="IPR011723">
    <property type="entry name" value="Znf/thioredoxin_put"/>
</dbReference>
<dbReference type="EMBL" id="CP133659">
    <property type="protein sequence ID" value="WMW66043.1"/>
    <property type="molecule type" value="Genomic_DNA"/>
</dbReference>
<protein>
    <submittedName>
        <fullName evidence="4">Zinc-ribbon domain-containing protein</fullName>
    </submittedName>
</protein>
<proteinExistence type="predicted"/>
<feature type="compositionally biased region" description="Low complexity" evidence="1">
    <location>
        <begin position="71"/>
        <end position="86"/>
    </location>
</feature>
<dbReference type="Proteomes" id="UP001180616">
    <property type="component" value="Chromosome"/>
</dbReference>
<dbReference type="Pfam" id="PF11906">
    <property type="entry name" value="DUF3426"/>
    <property type="match status" value="1"/>
</dbReference>
<keyword evidence="2" id="KW-0472">Membrane</keyword>
<accession>A0ABY9R5F8</accession>
<feature type="compositionally biased region" description="Basic and acidic residues" evidence="1">
    <location>
        <begin position="105"/>
        <end position="121"/>
    </location>
</feature>